<dbReference type="InterPro" id="IPR050775">
    <property type="entry name" value="FAD-binding_Monooxygenases"/>
</dbReference>
<dbReference type="InterPro" id="IPR036188">
    <property type="entry name" value="FAD/NAD-bd_sf"/>
</dbReference>
<dbReference type="AlphaFoldDB" id="A0A369AK95"/>
<keyword evidence="1" id="KW-0285">Flavoprotein</keyword>
<evidence type="ECO:0000256" key="3">
    <source>
        <dbReference type="ARBA" id="ARBA00022857"/>
    </source>
</evidence>
<evidence type="ECO:0000256" key="1">
    <source>
        <dbReference type="ARBA" id="ARBA00022630"/>
    </source>
</evidence>
<dbReference type="SUPFAM" id="SSF51905">
    <property type="entry name" value="FAD/NAD(P)-binding domain"/>
    <property type="match status" value="2"/>
</dbReference>
<dbReference type="PANTHER" id="PTHR43098:SF5">
    <property type="entry name" value="DUAL-FUNCTIONAL MONOOXYGENASE_METHYLTRANSFERASE PSOF"/>
    <property type="match status" value="1"/>
</dbReference>
<dbReference type="GO" id="GO:0004499">
    <property type="term" value="F:N,N-dimethylaniline monooxygenase activity"/>
    <property type="evidence" value="ECO:0007669"/>
    <property type="project" value="InterPro"/>
</dbReference>
<proteinExistence type="predicted"/>
<name>A0A369AK95_9BURK</name>
<gene>
    <name evidence="5" type="ORF">DFR45_104147</name>
</gene>
<organism evidence="5 6">
    <name type="scientific">Extensimonas vulgaris</name>
    <dbReference type="NCBI Taxonomy" id="1031594"/>
    <lineage>
        <taxon>Bacteria</taxon>
        <taxon>Pseudomonadati</taxon>
        <taxon>Pseudomonadota</taxon>
        <taxon>Betaproteobacteria</taxon>
        <taxon>Burkholderiales</taxon>
        <taxon>Comamonadaceae</taxon>
        <taxon>Extensimonas</taxon>
    </lineage>
</organism>
<evidence type="ECO:0000313" key="5">
    <source>
        <dbReference type="EMBL" id="RCX09780.1"/>
    </source>
</evidence>
<dbReference type="PROSITE" id="PS51257">
    <property type="entry name" value="PROKAR_LIPOPROTEIN"/>
    <property type="match status" value="1"/>
</dbReference>
<dbReference type="Gene3D" id="3.50.50.60">
    <property type="entry name" value="FAD/NAD(P)-binding domain"/>
    <property type="match status" value="3"/>
</dbReference>
<keyword evidence="4" id="KW-0560">Oxidoreductase</keyword>
<dbReference type="Proteomes" id="UP000252174">
    <property type="component" value="Unassembled WGS sequence"/>
</dbReference>
<protein>
    <submittedName>
        <fullName evidence="5">Cation diffusion facilitator CzcD-associated flavoprotein CzcO</fullName>
    </submittedName>
</protein>
<evidence type="ECO:0000256" key="4">
    <source>
        <dbReference type="ARBA" id="ARBA00023002"/>
    </source>
</evidence>
<keyword evidence="6" id="KW-1185">Reference proteome</keyword>
<dbReference type="RefSeq" id="WP_241659371.1">
    <property type="nucleotide sequence ID" value="NZ_QPJU01000004.1"/>
</dbReference>
<accession>A0A369AK95</accession>
<dbReference type="PANTHER" id="PTHR43098">
    <property type="entry name" value="L-ORNITHINE N(5)-MONOOXYGENASE-RELATED"/>
    <property type="match status" value="1"/>
</dbReference>
<comment type="caution">
    <text evidence="5">The sequence shown here is derived from an EMBL/GenBank/DDBJ whole genome shotgun (WGS) entry which is preliminary data.</text>
</comment>
<dbReference type="Pfam" id="PF00743">
    <property type="entry name" value="FMO-like"/>
    <property type="match status" value="1"/>
</dbReference>
<dbReference type="EMBL" id="QPJU01000004">
    <property type="protein sequence ID" value="RCX09780.1"/>
    <property type="molecule type" value="Genomic_DNA"/>
</dbReference>
<dbReference type="GO" id="GO:0050660">
    <property type="term" value="F:flavin adenine dinucleotide binding"/>
    <property type="evidence" value="ECO:0007669"/>
    <property type="project" value="InterPro"/>
</dbReference>
<dbReference type="GO" id="GO:0050661">
    <property type="term" value="F:NADP binding"/>
    <property type="evidence" value="ECO:0007669"/>
    <property type="project" value="InterPro"/>
</dbReference>
<keyword evidence="2" id="KW-0274">FAD</keyword>
<evidence type="ECO:0000313" key="6">
    <source>
        <dbReference type="Proteomes" id="UP000252174"/>
    </source>
</evidence>
<evidence type="ECO:0000256" key="2">
    <source>
        <dbReference type="ARBA" id="ARBA00022827"/>
    </source>
</evidence>
<reference evidence="5 6" key="1">
    <citation type="submission" date="2018-07" db="EMBL/GenBank/DDBJ databases">
        <title>Genomic Encyclopedia of Type Strains, Phase IV (KMG-IV): sequencing the most valuable type-strain genomes for metagenomic binning, comparative biology and taxonomic classification.</title>
        <authorList>
            <person name="Goeker M."/>
        </authorList>
    </citation>
    <scope>NUCLEOTIDE SEQUENCE [LARGE SCALE GENOMIC DNA]</scope>
    <source>
        <strain evidence="5 6">DSM 100911</strain>
    </source>
</reference>
<keyword evidence="3" id="KW-0521">NADP</keyword>
<dbReference type="InterPro" id="IPR020946">
    <property type="entry name" value="Flavin_mOase-like"/>
</dbReference>
<sequence length="574" mass="64356">MPSMQKPLYGWFHITTNSPKDTHMNALHPSTSQACTSPQSLDFDAIVIGAGFGGLYMLHKLRDQLGLKTRVFDKAGGIGGTWYWNRYPGALSDTHSHVYQYSFDETMLQEREWKNRYLTQPEILDYLEQVADRYDLRSDIQLNTTVTSMRFDEPSGTWEVRTDRGERYTARFVVTALGLLSAINIPDFPGRDSFKGEIYHTAAWPAGVDLRGKRVGVIGTGSTGVQVITAIAPEVKHLTVFQRSPQYSVPTGNRAVSKREIIETKQNFRQTWQQVRESAVAFGFAESTVPAMSVSEEERQRVFQEAWNEGNGFYFMFGTFGDIATDPQANEAAASFIRHKIAEIVHDPETARKLTPHDLYARRPLCDSGYYRTYNRSNVSLVDVKATPISAMTPQGIRTADGVEHELDVLVFATGFDAVDGNYRRMDLRGRGGKSIGEHWENGPTSYLGITTAGFPNMFMILGPNGPFTNLPPSIETQVEWIADLIAHMRQHGLATTESTHDAEESWSRTCKEIAEMTLFPKVESWIFGANIPGKEHAVMFYLGGLGNYRKQLADVVHAQYQGFAFQPLERASG</sequence>